<dbReference type="InterPro" id="IPR034660">
    <property type="entry name" value="DinB/YfiT-like"/>
</dbReference>
<name>A0ABU8M9B6_9PSEU</name>
<comment type="caution">
    <text evidence="2">The sequence shown here is derived from an EMBL/GenBank/DDBJ whole genome shotgun (WGS) entry which is preliminary data.</text>
</comment>
<dbReference type="Gene3D" id="1.20.120.450">
    <property type="entry name" value="dinb family like domain"/>
    <property type="match status" value="1"/>
</dbReference>
<dbReference type="NCBIfam" id="TIGR03083">
    <property type="entry name" value="maleylpyruvate isomerase family mycothiol-dependent enzyme"/>
    <property type="match status" value="1"/>
</dbReference>
<proteinExistence type="predicted"/>
<dbReference type="Proteomes" id="UP001369736">
    <property type="component" value="Unassembled WGS sequence"/>
</dbReference>
<dbReference type="RefSeq" id="WP_337705117.1">
    <property type="nucleotide sequence ID" value="NZ_JBBEGM010000009.1"/>
</dbReference>
<accession>A0ABU8M9B6</accession>
<evidence type="ECO:0000313" key="2">
    <source>
        <dbReference type="EMBL" id="MEJ2863756.1"/>
    </source>
</evidence>
<feature type="domain" description="Mycothiol-dependent maleylpyruvate isomerase metal-binding" evidence="1">
    <location>
        <begin position="12"/>
        <end position="102"/>
    </location>
</feature>
<evidence type="ECO:0000313" key="3">
    <source>
        <dbReference type="Proteomes" id="UP001369736"/>
    </source>
</evidence>
<gene>
    <name evidence="2" type="ORF">WCD58_21545</name>
</gene>
<sequence length="208" mass="22385">MTDPKRLAQDDRAELAEFLGGLTPEQWGAPTLCTRWSVREVVAHVISYDDLGPVGLARRFAAGRFDPDRANQVGVDQYRSLAPDELLAELNRHLRPAGLTARFGGRIGLVDGLIHHQDIRRALGAPRTVPRERLAAALPFATIAPPIRASARIKRLRLVATDVDWSTGQGPTVDGPAEPLLMAIAGRADALDELSGPGLPTLTSRIAG</sequence>
<keyword evidence="3" id="KW-1185">Reference proteome</keyword>
<reference evidence="2 3" key="1">
    <citation type="submission" date="2024-03" db="EMBL/GenBank/DDBJ databases">
        <title>Actinomycetospora sp. OC33-EN07, a novel actinomycete isolated from wild orchid (Aerides multiflora).</title>
        <authorList>
            <person name="Suriyachadkun C."/>
        </authorList>
    </citation>
    <scope>NUCLEOTIDE SEQUENCE [LARGE SCALE GENOMIC DNA]</scope>
    <source>
        <strain evidence="2 3">OC33-EN07</strain>
    </source>
</reference>
<dbReference type="Pfam" id="PF11716">
    <property type="entry name" value="MDMPI_N"/>
    <property type="match status" value="1"/>
</dbReference>
<protein>
    <submittedName>
        <fullName evidence="2">Maleylpyruvate isomerase family mycothiol-dependent enzyme</fullName>
    </submittedName>
</protein>
<evidence type="ECO:0000259" key="1">
    <source>
        <dbReference type="Pfam" id="PF11716"/>
    </source>
</evidence>
<dbReference type="GO" id="GO:0016853">
    <property type="term" value="F:isomerase activity"/>
    <property type="evidence" value="ECO:0007669"/>
    <property type="project" value="UniProtKB-KW"/>
</dbReference>
<dbReference type="InterPro" id="IPR024344">
    <property type="entry name" value="MDMPI_metal-binding"/>
</dbReference>
<keyword evidence="2" id="KW-0413">Isomerase</keyword>
<dbReference type="EMBL" id="JBBEGM010000009">
    <property type="protein sequence ID" value="MEJ2863756.1"/>
    <property type="molecule type" value="Genomic_DNA"/>
</dbReference>
<dbReference type="InterPro" id="IPR017517">
    <property type="entry name" value="Maleyloyr_isom"/>
</dbReference>
<dbReference type="SUPFAM" id="SSF109854">
    <property type="entry name" value="DinB/YfiT-like putative metalloenzymes"/>
    <property type="match status" value="1"/>
</dbReference>
<organism evidence="2 3">
    <name type="scientific">Actinomycetospora flava</name>
    <dbReference type="NCBI Taxonomy" id="3129232"/>
    <lineage>
        <taxon>Bacteria</taxon>
        <taxon>Bacillati</taxon>
        <taxon>Actinomycetota</taxon>
        <taxon>Actinomycetes</taxon>
        <taxon>Pseudonocardiales</taxon>
        <taxon>Pseudonocardiaceae</taxon>
        <taxon>Actinomycetospora</taxon>
    </lineage>
</organism>